<evidence type="ECO:0000256" key="8">
    <source>
        <dbReference type="ARBA" id="ARBA00023163"/>
    </source>
</evidence>
<keyword evidence="4 10" id="KW-0863">Zinc-finger</keyword>
<dbReference type="Proteomes" id="UP000887116">
    <property type="component" value="Unassembled WGS sequence"/>
</dbReference>
<dbReference type="OrthoDB" id="40579at2759"/>
<proteinExistence type="predicted"/>
<dbReference type="PROSITE" id="PS00028">
    <property type="entry name" value="ZINC_FINGER_C2H2_1"/>
    <property type="match status" value="4"/>
</dbReference>
<keyword evidence="5" id="KW-0862">Zinc</keyword>
<dbReference type="PROSITE" id="PS50157">
    <property type="entry name" value="ZINC_FINGER_C2H2_2"/>
    <property type="match status" value="3"/>
</dbReference>
<evidence type="ECO:0000256" key="6">
    <source>
        <dbReference type="ARBA" id="ARBA00023015"/>
    </source>
</evidence>
<dbReference type="GO" id="GO:0005634">
    <property type="term" value="C:nucleus"/>
    <property type="evidence" value="ECO:0007669"/>
    <property type="project" value="UniProtKB-SubCell"/>
</dbReference>
<dbReference type="SUPFAM" id="SSF57667">
    <property type="entry name" value="beta-beta-alpha zinc fingers"/>
    <property type="match status" value="2"/>
</dbReference>
<keyword evidence="8" id="KW-0804">Transcription</keyword>
<dbReference type="FunFam" id="3.30.160.60:FF:000557">
    <property type="entry name" value="zinc finger and SCAN domain-containing protein 29"/>
    <property type="match status" value="1"/>
</dbReference>
<dbReference type="GO" id="GO:0008270">
    <property type="term" value="F:zinc ion binding"/>
    <property type="evidence" value="ECO:0007669"/>
    <property type="project" value="UniProtKB-KW"/>
</dbReference>
<protein>
    <submittedName>
        <fullName evidence="13">Zinc finger protein</fullName>
    </submittedName>
</protein>
<comment type="caution">
    <text evidence="13">The sequence shown here is derived from an EMBL/GenBank/DDBJ whole genome shotgun (WGS) entry which is preliminary data.</text>
</comment>
<sequence length="809" mass="93500">MEQSTGRYRCEFCQLHFKDFKQYLSHRYNYHDEPELQPGIPKNDGASAQNSLKTLKTHCEMQIENFCKVKQRKNSGFTNSSSDNLNHPLDLSVSKKIQFPHDKITEITATSTCSRNVTGYRRAASSRYSSNPDNSRKDALLSFKKIENEQVSLDMHPELNTSQPPLSYEYVPLKKFSEGINEQLNKNQAPASEHRKMQFFRQGNNENINAIEPSAIYGIRNISEKLQQIKNDFEVSCRCRPISPGTNEMNLQLDTSQQIILPICNPLEFFSQGMNELINRNQSPASEHRQMQFLLQVNNENFNAVEPSAISGIRNISESYSQMNRSHFSMSFAYSPIHAGTYEMTQHFNTNQETVSPECEKIVPIRHAVNIQSSSSERTSTEVHENDSMVESLLSSAQEDKTFVCELGETKFRNKSCLTTHKTLRSAKKKSKDNLIENKFKMQYFQSQPNVIQAIERPYERDPFTIDINEPTTSYGKRHVGERFPQINTNPCAAHPGYFPMQSYIYEKNQDFYSNQLSASSENKQMEFTTRGMHPQTTSNQRAVRDAYNSFLESASSSPHMRTNIMNRILEKYSKDNRKKLKTVRQSTVVDGDSKHTNTEHVDQCGANIPNIPQNEIEARNKNSASNLSLKHHYNVQSEGRLKRPEILRWLLTSENNQIRQHHNDENTHGCGSGENRFGDISNSTRQSCPGKGNDSNDYHEYEDRFNQEPNLVNNCVFPSRLKNHVCKICNETFRNLYGLAGHIRIHTGEKPFRCDKCGKQFKQEVVLKAHRLIHKEVTFKCNYCEKKFKWKTHLNQHLDRIHYREQSF</sequence>
<evidence type="ECO:0000256" key="3">
    <source>
        <dbReference type="ARBA" id="ARBA00022737"/>
    </source>
</evidence>
<comment type="subcellular location">
    <subcellularLocation>
        <location evidence="1">Nucleus</location>
    </subcellularLocation>
</comment>
<dbReference type="PANTHER" id="PTHR24384">
    <property type="entry name" value="FINGER PUTATIVE TRANSCRIPTION FACTOR FAMILY-RELATED"/>
    <property type="match status" value="1"/>
</dbReference>
<feature type="domain" description="C2H2-type" evidence="12">
    <location>
        <begin position="780"/>
        <end position="808"/>
    </location>
</feature>
<evidence type="ECO:0000313" key="14">
    <source>
        <dbReference type="Proteomes" id="UP000887116"/>
    </source>
</evidence>
<evidence type="ECO:0000256" key="5">
    <source>
        <dbReference type="ARBA" id="ARBA00022833"/>
    </source>
</evidence>
<evidence type="ECO:0000256" key="4">
    <source>
        <dbReference type="ARBA" id="ARBA00022771"/>
    </source>
</evidence>
<evidence type="ECO:0000256" key="7">
    <source>
        <dbReference type="ARBA" id="ARBA00023125"/>
    </source>
</evidence>
<evidence type="ECO:0000256" key="1">
    <source>
        <dbReference type="ARBA" id="ARBA00004123"/>
    </source>
</evidence>
<name>A0A8X6J4V6_TRICU</name>
<evidence type="ECO:0000256" key="10">
    <source>
        <dbReference type="PROSITE-ProRule" id="PRU00042"/>
    </source>
</evidence>
<evidence type="ECO:0000259" key="12">
    <source>
        <dbReference type="PROSITE" id="PS50157"/>
    </source>
</evidence>
<keyword evidence="7" id="KW-0238">DNA-binding</keyword>
<feature type="domain" description="C2H2-type" evidence="12">
    <location>
        <begin position="725"/>
        <end position="752"/>
    </location>
</feature>
<accession>A0A8X6J4V6</accession>
<dbReference type="SMART" id="SM00355">
    <property type="entry name" value="ZnF_C2H2"/>
    <property type="match status" value="4"/>
</dbReference>
<feature type="compositionally biased region" description="Basic and acidic residues" evidence="11">
    <location>
        <begin position="592"/>
        <end position="603"/>
    </location>
</feature>
<dbReference type="Pfam" id="PF00096">
    <property type="entry name" value="zf-C2H2"/>
    <property type="match status" value="2"/>
</dbReference>
<dbReference type="InterPro" id="IPR050752">
    <property type="entry name" value="C2H2-ZF_domain"/>
</dbReference>
<dbReference type="GO" id="GO:0000978">
    <property type="term" value="F:RNA polymerase II cis-regulatory region sequence-specific DNA binding"/>
    <property type="evidence" value="ECO:0007669"/>
    <property type="project" value="TreeGrafter"/>
</dbReference>
<evidence type="ECO:0000256" key="9">
    <source>
        <dbReference type="ARBA" id="ARBA00023242"/>
    </source>
</evidence>
<reference evidence="13" key="1">
    <citation type="submission" date="2020-07" db="EMBL/GenBank/DDBJ databases">
        <title>Multicomponent nature underlies the extraordinary mechanical properties of spider dragline silk.</title>
        <authorList>
            <person name="Kono N."/>
            <person name="Nakamura H."/>
            <person name="Mori M."/>
            <person name="Yoshida Y."/>
            <person name="Ohtoshi R."/>
            <person name="Malay A.D."/>
            <person name="Moran D.A.P."/>
            <person name="Tomita M."/>
            <person name="Numata K."/>
            <person name="Arakawa K."/>
        </authorList>
    </citation>
    <scope>NUCLEOTIDE SEQUENCE</scope>
</reference>
<dbReference type="PANTHER" id="PTHR24384:SF189">
    <property type="entry name" value="C2H2-TYPE DOMAIN-CONTAINING PROTEIN-RELATED"/>
    <property type="match status" value="1"/>
</dbReference>
<evidence type="ECO:0000256" key="2">
    <source>
        <dbReference type="ARBA" id="ARBA00022723"/>
    </source>
</evidence>
<organism evidence="13 14">
    <name type="scientific">Trichonephila clavata</name>
    <name type="common">Joro spider</name>
    <name type="synonym">Nephila clavata</name>
    <dbReference type="NCBI Taxonomy" id="2740835"/>
    <lineage>
        <taxon>Eukaryota</taxon>
        <taxon>Metazoa</taxon>
        <taxon>Ecdysozoa</taxon>
        <taxon>Arthropoda</taxon>
        <taxon>Chelicerata</taxon>
        <taxon>Arachnida</taxon>
        <taxon>Araneae</taxon>
        <taxon>Araneomorphae</taxon>
        <taxon>Entelegynae</taxon>
        <taxon>Araneoidea</taxon>
        <taxon>Nephilidae</taxon>
        <taxon>Trichonephila</taxon>
    </lineage>
</organism>
<dbReference type="Gene3D" id="3.30.160.60">
    <property type="entry name" value="Classic Zinc Finger"/>
    <property type="match status" value="3"/>
</dbReference>
<feature type="region of interest" description="Disordered" evidence="11">
    <location>
        <begin position="584"/>
        <end position="610"/>
    </location>
</feature>
<dbReference type="InterPro" id="IPR036236">
    <property type="entry name" value="Znf_C2H2_sf"/>
</dbReference>
<dbReference type="EMBL" id="BMAO01013919">
    <property type="protein sequence ID" value="GFQ91725.1"/>
    <property type="molecule type" value="Genomic_DNA"/>
</dbReference>
<evidence type="ECO:0000313" key="13">
    <source>
        <dbReference type="EMBL" id="GFQ91725.1"/>
    </source>
</evidence>
<evidence type="ECO:0000256" key="11">
    <source>
        <dbReference type="SAM" id="MobiDB-lite"/>
    </source>
</evidence>
<keyword evidence="6" id="KW-0805">Transcription regulation</keyword>
<dbReference type="AlphaFoldDB" id="A0A8X6J4V6"/>
<dbReference type="GO" id="GO:0000981">
    <property type="term" value="F:DNA-binding transcription factor activity, RNA polymerase II-specific"/>
    <property type="evidence" value="ECO:0007669"/>
    <property type="project" value="TreeGrafter"/>
</dbReference>
<keyword evidence="14" id="KW-1185">Reference proteome</keyword>
<feature type="domain" description="C2H2-type" evidence="12">
    <location>
        <begin position="753"/>
        <end position="775"/>
    </location>
</feature>
<gene>
    <name evidence="13" type="primary">NCL1_55190</name>
    <name evidence="13" type="ORF">TNCT_723001</name>
</gene>
<keyword evidence="3" id="KW-0677">Repeat</keyword>
<keyword evidence="2" id="KW-0479">Metal-binding</keyword>
<feature type="region of interest" description="Disordered" evidence="11">
    <location>
        <begin position="682"/>
        <end position="701"/>
    </location>
</feature>
<dbReference type="InterPro" id="IPR013087">
    <property type="entry name" value="Znf_C2H2_type"/>
</dbReference>
<keyword evidence="9" id="KW-0539">Nucleus</keyword>